<evidence type="ECO:0000313" key="2">
    <source>
        <dbReference type="Proteomes" id="UP000198915"/>
    </source>
</evidence>
<organism evidence="1 2">
    <name type="scientific">Brevibacillus centrosporus</name>
    <dbReference type="NCBI Taxonomy" id="54910"/>
    <lineage>
        <taxon>Bacteria</taxon>
        <taxon>Bacillati</taxon>
        <taxon>Bacillota</taxon>
        <taxon>Bacilli</taxon>
        <taxon>Bacillales</taxon>
        <taxon>Paenibacillaceae</taxon>
        <taxon>Brevibacillus</taxon>
    </lineage>
</organism>
<keyword evidence="2" id="KW-1185">Reference proteome</keyword>
<reference evidence="2" key="1">
    <citation type="submission" date="2016-10" db="EMBL/GenBank/DDBJ databases">
        <authorList>
            <person name="Varghese N."/>
            <person name="Submissions S."/>
        </authorList>
    </citation>
    <scope>NUCLEOTIDE SEQUENCE [LARGE SCALE GENOMIC DNA]</scope>
    <source>
        <strain evidence="2">OK042</strain>
    </source>
</reference>
<dbReference type="RefSeq" id="WP_092270189.1">
    <property type="nucleotide sequence ID" value="NZ_BJOE01000012.1"/>
</dbReference>
<dbReference type="EMBL" id="FORT01000009">
    <property type="protein sequence ID" value="SFK17114.1"/>
    <property type="molecule type" value="Genomic_DNA"/>
</dbReference>
<dbReference type="AlphaFoldDB" id="A0A1I3XCA1"/>
<accession>A0A1I3XCA1</accession>
<dbReference type="Gene3D" id="3.30.565.10">
    <property type="entry name" value="Histidine kinase-like ATPase, C-terminal domain"/>
    <property type="match status" value="1"/>
</dbReference>
<evidence type="ECO:0000313" key="1">
    <source>
        <dbReference type="EMBL" id="SFK17114.1"/>
    </source>
</evidence>
<evidence type="ECO:0008006" key="3">
    <source>
        <dbReference type="Google" id="ProtNLM"/>
    </source>
</evidence>
<name>A0A1I3XCA1_9BACL</name>
<protein>
    <recommendedName>
        <fullName evidence="3">Histidine kinase-, DNA gyrase B-, and HSP90-like ATPase</fullName>
    </recommendedName>
</protein>
<gene>
    <name evidence="1" type="ORF">SAMN05518846_109165</name>
</gene>
<dbReference type="STRING" id="1884381.SAMN05518846_109165"/>
<dbReference type="InterPro" id="IPR036890">
    <property type="entry name" value="HATPase_C_sf"/>
</dbReference>
<dbReference type="SUPFAM" id="SSF55874">
    <property type="entry name" value="ATPase domain of HSP90 chaperone/DNA topoisomerase II/histidine kinase"/>
    <property type="match status" value="1"/>
</dbReference>
<dbReference type="Proteomes" id="UP000198915">
    <property type="component" value="Unassembled WGS sequence"/>
</dbReference>
<proteinExistence type="predicted"/>
<sequence>MQDAGNLGDILRYSLISVIDNGQGLRPKKLLETLQKLESSRDQTRHIGLANTHKQLKLTYGEPYGIILRSKFGWGTSVHLTIPKD</sequence>